<dbReference type="Gene3D" id="3.40.720.10">
    <property type="entry name" value="Alkaline Phosphatase, subunit A"/>
    <property type="match status" value="2"/>
</dbReference>
<dbReference type="KEGG" id="lamb:KBB96_06595"/>
<dbReference type="RefSeq" id="WP_211633769.1">
    <property type="nucleotide sequence ID" value="NZ_CP073100.1"/>
</dbReference>
<protein>
    <submittedName>
        <fullName evidence="5">Sulfatase-like hydrolase/transferase</fullName>
    </submittedName>
</protein>
<evidence type="ECO:0000256" key="1">
    <source>
        <dbReference type="ARBA" id="ARBA00008779"/>
    </source>
</evidence>
<dbReference type="InterPro" id="IPR050738">
    <property type="entry name" value="Sulfatase"/>
</dbReference>
<evidence type="ECO:0000313" key="6">
    <source>
        <dbReference type="Proteomes" id="UP000676169"/>
    </source>
</evidence>
<reference evidence="5" key="1">
    <citation type="submission" date="2021-04" db="EMBL/GenBank/DDBJ databases">
        <title>Luteolibacter sp. 32A isolated from the skin of an Anderson's salamander (Ambystoma andersonii).</title>
        <authorList>
            <person name="Spergser J."/>
            <person name="Busse H.-J."/>
        </authorList>
    </citation>
    <scope>NUCLEOTIDE SEQUENCE</scope>
    <source>
        <strain evidence="5">32A</strain>
    </source>
</reference>
<comment type="similarity">
    <text evidence="1">Belongs to the sulfatase family.</text>
</comment>
<keyword evidence="4" id="KW-0732">Signal</keyword>
<proteinExistence type="inferred from homology"/>
<organism evidence="5 6">
    <name type="scientific">Luteolibacter ambystomatis</name>
    <dbReference type="NCBI Taxonomy" id="2824561"/>
    <lineage>
        <taxon>Bacteria</taxon>
        <taxon>Pseudomonadati</taxon>
        <taxon>Verrucomicrobiota</taxon>
        <taxon>Verrucomicrobiia</taxon>
        <taxon>Verrucomicrobiales</taxon>
        <taxon>Verrucomicrobiaceae</taxon>
        <taxon>Luteolibacter</taxon>
    </lineage>
</organism>
<sequence>MLSVRRLVAIANAALLMLAAADEPRPNVVILTGDFGSKENARLLEPLRASGTSFRNCFGSSQSPKTLASWLTGCHELRAGIVDTVGGRNFIRPAVPLVSDAFKAAGWQTAFFGTWPFGEAIPFRPEDRGFQEVLVDADGRSGDYWGNNPDHPWLRDLKGWSQRDGKRAAVLETETRRWIETRVAAKERFFLMLNLPKGSEGSAKALLEDLDRSGVGANTLVIALGTIARESKETPDALAPLVFRWPGHVAAGRVVETPVAVFDGMPTAAALCGVSLFRDWKGDGIDISGLGKEPRTEPVERSFFFHPGGWPADQVVDRYKSDGYAVRSGKWRLSGLDLLDVSLPPEHRENVFETQPDIAMRMMTDYGIWWQSIRPAFTAPARIIVGDERQPVTPVTWGDWWPSRESTTALGPVRYPDQASLRGLLRELADPARSSSLPSVSGVWKVHANRTGHYKVSVSKLPPGADPAERESLGKLHGGMAHARAGKYEVKTPLLEGATALSLGVDLNEGDADLEVWFEGQGAKDAIFGAFFATIERMGERKMPDPDWKPQTKENGGEK</sequence>
<dbReference type="AlphaFoldDB" id="A0A975PGQ9"/>
<keyword evidence="6" id="KW-1185">Reference proteome</keyword>
<dbReference type="EMBL" id="CP073100">
    <property type="protein sequence ID" value="QUE52557.1"/>
    <property type="molecule type" value="Genomic_DNA"/>
</dbReference>
<dbReference type="Proteomes" id="UP000676169">
    <property type="component" value="Chromosome"/>
</dbReference>
<dbReference type="GO" id="GO:0004065">
    <property type="term" value="F:arylsulfatase activity"/>
    <property type="evidence" value="ECO:0007669"/>
    <property type="project" value="TreeGrafter"/>
</dbReference>
<dbReference type="InterPro" id="IPR017850">
    <property type="entry name" value="Alkaline_phosphatase_core_sf"/>
</dbReference>
<evidence type="ECO:0000256" key="4">
    <source>
        <dbReference type="SAM" id="SignalP"/>
    </source>
</evidence>
<evidence type="ECO:0000313" key="5">
    <source>
        <dbReference type="EMBL" id="QUE52557.1"/>
    </source>
</evidence>
<evidence type="ECO:0000256" key="2">
    <source>
        <dbReference type="ARBA" id="ARBA00022801"/>
    </source>
</evidence>
<feature type="chain" id="PRO_5037124711" evidence="4">
    <location>
        <begin position="22"/>
        <end position="559"/>
    </location>
</feature>
<gene>
    <name evidence="5" type="ORF">KBB96_06595</name>
</gene>
<feature type="signal peptide" evidence="4">
    <location>
        <begin position="1"/>
        <end position="21"/>
    </location>
</feature>
<keyword evidence="2 5" id="KW-0378">Hydrolase</keyword>
<accession>A0A975PGQ9</accession>
<dbReference type="PANTHER" id="PTHR42693">
    <property type="entry name" value="ARYLSULFATASE FAMILY MEMBER"/>
    <property type="match status" value="1"/>
</dbReference>
<dbReference type="PANTHER" id="PTHR42693:SF53">
    <property type="entry name" value="ENDO-4-O-SULFATASE"/>
    <property type="match status" value="1"/>
</dbReference>
<dbReference type="SUPFAM" id="SSF53649">
    <property type="entry name" value="Alkaline phosphatase-like"/>
    <property type="match status" value="1"/>
</dbReference>
<feature type="region of interest" description="Disordered" evidence="3">
    <location>
        <begin position="540"/>
        <end position="559"/>
    </location>
</feature>
<evidence type="ECO:0000256" key="3">
    <source>
        <dbReference type="SAM" id="MobiDB-lite"/>
    </source>
</evidence>
<name>A0A975PGQ9_9BACT</name>